<dbReference type="Proteomes" id="UP000294581">
    <property type="component" value="Unassembled WGS sequence"/>
</dbReference>
<dbReference type="PANTHER" id="PTHR43048">
    <property type="entry name" value="METHYLMALONYL-COA EPIMERASE"/>
    <property type="match status" value="1"/>
</dbReference>
<gene>
    <name evidence="3" type="ORF">C7445_10265</name>
</gene>
<evidence type="ECO:0000313" key="4">
    <source>
        <dbReference type="Proteomes" id="UP000294581"/>
    </source>
</evidence>
<dbReference type="InterPro" id="IPR037523">
    <property type="entry name" value="VOC_core"/>
</dbReference>
<dbReference type="EMBL" id="SORF01000002">
    <property type="protein sequence ID" value="TDY50513.1"/>
    <property type="molecule type" value="Genomic_DNA"/>
</dbReference>
<dbReference type="InterPro" id="IPR051785">
    <property type="entry name" value="MMCE/EMCE_epimerase"/>
</dbReference>
<reference evidence="3 4" key="1">
    <citation type="submission" date="2019-03" db="EMBL/GenBank/DDBJ databases">
        <title>Genomic Encyclopedia of Type Strains, Phase IV (KMG-IV): sequencing the most valuable type-strain genomes for metagenomic binning, comparative biology and taxonomic classification.</title>
        <authorList>
            <person name="Goeker M."/>
        </authorList>
    </citation>
    <scope>NUCLEOTIDE SEQUENCE [LARGE SCALE GENOMIC DNA]</scope>
    <source>
        <strain evidence="3 4">DSM 17974</strain>
    </source>
</reference>
<feature type="domain" description="VOC" evidence="2">
    <location>
        <begin position="5"/>
        <end position="126"/>
    </location>
</feature>
<dbReference type="Gene3D" id="3.10.180.10">
    <property type="entry name" value="2,3-Dihydroxybiphenyl 1,2-Dioxygenase, domain 1"/>
    <property type="match status" value="1"/>
</dbReference>
<evidence type="ECO:0000313" key="3">
    <source>
        <dbReference type="EMBL" id="TDY50513.1"/>
    </source>
</evidence>
<dbReference type="PANTHER" id="PTHR43048:SF3">
    <property type="entry name" value="METHYLMALONYL-COA EPIMERASE, MITOCHONDRIAL"/>
    <property type="match status" value="1"/>
</dbReference>
<keyword evidence="3" id="KW-0456">Lyase</keyword>
<organism evidence="3 4">
    <name type="scientific">Alicyclobacillus sacchari</name>
    <dbReference type="NCBI Taxonomy" id="392010"/>
    <lineage>
        <taxon>Bacteria</taxon>
        <taxon>Bacillati</taxon>
        <taxon>Bacillota</taxon>
        <taxon>Bacilli</taxon>
        <taxon>Bacillales</taxon>
        <taxon>Alicyclobacillaceae</taxon>
        <taxon>Alicyclobacillus</taxon>
    </lineage>
</organism>
<dbReference type="CDD" id="cd06587">
    <property type="entry name" value="VOC"/>
    <property type="match status" value="1"/>
</dbReference>
<name>A0A4R8LS97_9BACL</name>
<evidence type="ECO:0000256" key="1">
    <source>
        <dbReference type="ARBA" id="ARBA00022723"/>
    </source>
</evidence>
<dbReference type="GO" id="GO:0016829">
    <property type="term" value="F:lyase activity"/>
    <property type="evidence" value="ECO:0007669"/>
    <property type="project" value="UniProtKB-KW"/>
</dbReference>
<accession>A0A4R8LS97</accession>
<keyword evidence="1" id="KW-0479">Metal-binding</keyword>
<dbReference type="RefSeq" id="WP_134158472.1">
    <property type="nucleotide sequence ID" value="NZ_BSUS01000001.1"/>
</dbReference>
<dbReference type="InterPro" id="IPR004360">
    <property type="entry name" value="Glyas_Fos-R_dOase_dom"/>
</dbReference>
<protein>
    <submittedName>
        <fullName evidence="3">Lactoylglutathione lyase</fullName>
    </submittedName>
</protein>
<dbReference type="AlphaFoldDB" id="A0A4R8LS97"/>
<dbReference type="GO" id="GO:0046491">
    <property type="term" value="P:L-methylmalonyl-CoA metabolic process"/>
    <property type="evidence" value="ECO:0007669"/>
    <property type="project" value="TreeGrafter"/>
</dbReference>
<dbReference type="Pfam" id="PF00903">
    <property type="entry name" value="Glyoxalase"/>
    <property type="match status" value="1"/>
</dbReference>
<comment type="caution">
    <text evidence="3">The sequence shown here is derived from an EMBL/GenBank/DDBJ whole genome shotgun (WGS) entry which is preliminary data.</text>
</comment>
<dbReference type="GO" id="GO:0046872">
    <property type="term" value="F:metal ion binding"/>
    <property type="evidence" value="ECO:0007669"/>
    <property type="project" value="UniProtKB-KW"/>
</dbReference>
<dbReference type="SUPFAM" id="SSF54593">
    <property type="entry name" value="Glyoxalase/Bleomycin resistance protein/Dihydroxybiphenyl dioxygenase"/>
    <property type="match status" value="1"/>
</dbReference>
<dbReference type="InterPro" id="IPR029068">
    <property type="entry name" value="Glyas_Bleomycin-R_OHBP_Dase"/>
</dbReference>
<keyword evidence="4" id="KW-1185">Reference proteome</keyword>
<proteinExistence type="predicted"/>
<dbReference type="GO" id="GO:0004493">
    <property type="term" value="F:methylmalonyl-CoA epimerase activity"/>
    <property type="evidence" value="ECO:0007669"/>
    <property type="project" value="TreeGrafter"/>
</dbReference>
<evidence type="ECO:0000259" key="2">
    <source>
        <dbReference type="PROSITE" id="PS51819"/>
    </source>
</evidence>
<dbReference type="PROSITE" id="PS51819">
    <property type="entry name" value="VOC"/>
    <property type="match status" value="1"/>
</dbReference>
<dbReference type="OrthoDB" id="371072at2"/>
<sequence>MAIRKLEHTGVMVNNLEESIDFYTRILGMELNGILEHNQPGMRLAFLAFSGQTAELELIEGYPSAVASEGQVHHLAFTVDDIEAEAERLRALGVTFTDPEITTLRNQARYIFFTGPNGEQLELFQPTTQA</sequence>